<dbReference type="InterPro" id="IPR038063">
    <property type="entry name" value="Transpep_catalytic_dom"/>
</dbReference>
<comment type="similarity">
    <text evidence="2">Belongs to the YkuD family.</text>
</comment>
<comment type="caution">
    <text evidence="9">The sequence shown here is derived from an EMBL/GenBank/DDBJ whole genome shotgun (WGS) entry which is preliminary data.</text>
</comment>
<feature type="domain" description="L,D-TPase catalytic" evidence="8">
    <location>
        <begin position="67"/>
        <end position="194"/>
    </location>
</feature>
<evidence type="ECO:0000256" key="1">
    <source>
        <dbReference type="ARBA" id="ARBA00004752"/>
    </source>
</evidence>
<reference evidence="10" key="1">
    <citation type="journal article" date="2019" name="Int. J. Syst. Evol. Microbiol.">
        <title>The Global Catalogue of Microorganisms (GCM) 10K type strain sequencing project: providing services to taxonomists for standard genome sequencing and annotation.</title>
        <authorList>
            <consortium name="The Broad Institute Genomics Platform"/>
            <consortium name="The Broad Institute Genome Sequencing Center for Infectious Disease"/>
            <person name="Wu L."/>
            <person name="Ma J."/>
        </authorList>
    </citation>
    <scope>NUCLEOTIDE SEQUENCE [LARGE SCALE GENOMIC DNA]</scope>
    <source>
        <strain evidence="10">KCTC 42282</strain>
    </source>
</reference>
<dbReference type="InterPro" id="IPR005490">
    <property type="entry name" value="LD_TPept_cat_dom"/>
</dbReference>
<name>A0ABV7UIE0_9HYPH</name>
<dbReference type="PROSITE" id="PS52029">
    <property type="entry name" value="LD_TPASE"/>
    <property type="match status" value="1"/>
</dbReference>
<keyword evidence="6 7" id="KW-0961">Cell wall biogenesis/degradation</keyword>
<evidence type="ECO:0000256" key="7">
    <source>
        <dbReference type="PROSITE-ProRule" id="PRU01373"/>
    </source>
</evidence>
<evidence type="ECO:0000259" key="8">
    <source>
        <dbReference type="PROSITE" id="PS52029"/>
    </source>
</evidence>
<evidence type="ECO:0000256" key="5">
    <source>
        <dbReference type="ARBA" id="ARBA00022984"/>
    </source>
</evidence>
<keyword evidence="3" id="KW-0808">Transferase</keyword>
<dbReference type="Pfam" id="PF03734">
    <property type="entry name" value="YkuD"/>
    <property type="match status" value="1"/>
</dbReference>
<proteinExistence type="inferred from homology"/>
<accession>A0ABV7UIE0</accession>
<dbReference type="SUPFAM" id="SSF141523">
    <property type="entry name" value="L,D-transpeptidase catalytic domain-like"/>
    <property type="match status" value="1"/>
</dbReference>
<evidence type="ECO:0000256" key="3">
    <source>
        <dbReference type="ARBA" id="ARBA00022679"/>
    </source>
</evidence>
<evidence type="ECO:0000313" key="9">
    <source>
        <dbReference type="EMBL" id="MFC3638487.1"/>
    </source>
</evidence>
<keyword evidence="5 7" id="KW-0573">Peptidoglycan synthesis</keyword>
<comment type="pathway">
    <text evidence="1 7">Cell wall biogenesis; peptidoglycan biosynthesis.</text>
</comment>
<gene>
    <name evidence="9" type="ORF">ACFONL_14105</name>
</gene>
<keyword evidence="10" id="KW-1185">Reference proteome</keyword>
<dbReference type="EMBL" id="JBHRYC010000073">
    <property type="protein sequence ID" value="MFC3638487.1"/>
    <property type="molecule type" value="Genomic_DNA"/>
</dbReference>
<sequence length="426" mass="46340">MAISVPSIANYLETRAMRATVRLGYAGALLAGMLAAAPALASKADTPVPGKTSALMREKGMMPGGGVLVRVFKKEAELEIWKQRADGRYALLKTFPVCRWSGRLGPKRKTGDRQAPEGFYDITPRLMNPNSSYHLSFDTGFPNAYDRANGYTGSYLMVHGVCSSMGCYAMTNDGIEEVYALLRDAFRGGQKAVQFQAYPFRMTAKNLARMRDDPDIDFWRQLKTGYDRFEATGQPPRVGVAGKRYTFAPYRERRVEELARARLGEEQEAISKQIDDGAPAIRITYVDGGMHPHFARMRNHPSLGVISRPEALAFAGRDVIIRLGVRKAPPVMMAQGAISMTFARLAGWRNATPPVPQLPPSGAPAPEPTSSSARIAMAHDGARDAMVSAAGPDATTTSDPVRLASAMSARVPTWTRSVLAMGPSIP</sequence>
<dbReference type="CDD" id="cd16913">
    <property type="entry name" value="YkuD_like"/>
    <property type="match status" value="1"/>
</dbReference>
<protein>
    <submittedName>
        <fullName evidence="9">L,D-transpeptidase family protein</fullName>
    </submittedName>
</protein>
<dbReference type="PANTHER" id="PTHR36699">
    <property type="entry name" value="LD-TRANSPEPTIDASE"/>
    <property type="match status" value="1"/>
</dbReference>
<evidence type="ECO:0000256" key="4">
    <source>
        <dbReference type="ARBA" id="ARBA00022960"/>
    </source>
</evidence>
<keyword evidence="4 7" id="KW-0133">Cell shape</keyword>
<evidence type="ECO:0000256" key="6">
    <source>
        <dbReference type="ARBA" id="ARBA00023316"/>
    </source>
</evidence>
<dbReference type="Proteomes" id="UP001595704">
    <property type="component" value="Unassembled WGS sequence"/>
</dbReference>
<dbReference type="PANTHER" id="PTHR36699:SF1">
    <property type="entry name" value="L,D-TRANSPEPTIDASE YAFK-RELATED"/>
    <property type="match status" value="1"/>
</dbReference>
<evidence type="ECO:0000313" key="10">
    <source>
        <dbReference type="Proteomes" id="UP001595704"/>
    </source>
</evidence>
<evidence type="ECO:0000256" key="2">
    <source>
        <dbReference type="ARBA" id="ARBA00005992"/>
    </source>
</evidence>
<feature type="active site" description="Nucleophile" evidence="7">
    <location>
        <position position="167"/>
    </location>
</feature>
<dbReference type="RefSeq" id="WP_191320132.1">
    <property type="nucleotide sequence ID" value="NZ_BNCG01000014.1"/>
</dbReference>
<feature type="active site" description="Proton donor/acceptor" evidence="7">
    <location>
        <position position="159"/>
    </location>
</feature>
<organism evidence="9 10">
    <name type="scientific">Camelimonas fluminis</name>
    <dbReference type="NCBI Taxonomy" id="1576911"/>
    <lineage>
        <taxon>Bacteria</taxon>
        <taxon>Pseudomonadati</taxon>
        <taxon>Pseudomonadota</taxon>
        <taxon>Alphaproteobacteria</taxon>
        <taxon>Hyphomicrobiales</taxon>
        <taxon>Chelatococcaceae</taxon>
        <taxon>Camelimonas</taxon>
    </lineage>
</organism>